<keyword evidence="2" id="KW-1185">Reference proteome</keyword>
<name>A0A7W7PGK2_STRNE</name>
<sequence length="35" mass="4020">MQLLYHQETKNLPVSMLPAVMDLHDELADALQIQL</sequence>
<protein>
    <submittedName>
        <fullName evidence="1">Uncharacterized protein</fullName>
    </submittedName>
</protein>
<reference evidence="1 2" key="1">
    <citation type="submission" date="2020-08" db="EMBL/GenBank/DDBJ databases">
        <title>Genomic Encyclopedia of Type Strains, Phase III (KMG-III): the genomes of soil and plant-associated and newly described type strains.</title>
        <authorList>
            <person name="Whitman W."/>
        </authorList>
    </citation>
    <scope>NUCLEOTIDE SEQUENCE [LARGE SCALE GENOMIC DNA]</scope>
    <source>
        <strain evidence="1 2">CECT 3265</strain>
    </source>
</reference>
<evidence type="ECO:0000313" key="1">
    <source>
        <dbReference type="EMBL" id="MBB4889174.1"/>
    </source>
</evidence>
<gene>
    <name evidence="1" type="ORF">FHS38_005249</name>
</gene>
<dbReference type="Proteomes" id="UP000556436">
    <property type="component" value="Unassembled WGS sequence"/>
</dbReference>
<dbReference type="AlphaFoldDB" id="A0A7W7PGK2"/>
<comment type="caution">
    <text evidence="1">The sequence shown here is derived from an EMBL/GenBank/DDBJ whole genome shotgun (WGS) entry which is preliminary data.</text>
</comment>
<evidence type="ECO:0000313" key="2">
    <source>
        <dbReference type="Proteomes" id="UP000556436"/>
    </source>
</evidence>
<accession>A0A7W7PGK2</accession>
<dbReference type="EMBL" id="JACHJG010000012">
    <property type="protein sequence ID" value="MBB4889174.1"/>
    <property type="molecule type" value="Genomic_DNA"/>
</dbReference>
<proteinExistence type="predicted"/>
<organism evidence="1 2">
    <name type="scientific">Streptomyces netropsis</name>
    <name type="common">Streptoverticillium netropsis</name>
    <dbReference type="NCBI Taxonomy" id="55404"/>
    <lineage>
        <taxon>Bacteria</taxon>
        <taxon>Bacillati</taxon>
        <taxon>Actinomycetota</taxon>
        <taxon>Actinomycetes</taxon>
        <taxon>Kitasatosporales</taxon>
        <taxon>Streptomycetaceae</taxon>
        <taxon>Streptomyces</taxon>
    </lineage>
</organism>